<gene>
    <name evidence="1" type="ORF">KSX_54860</name>
</gene>
<dbReference type="EMBL" id="BNJF01000003">
    <property type="protein sequence ID" value="GHO47323.1"/>
    <property type="molecule type" value="Genomic_DNA"/>
</dbReference>
<dbReference type="Proteomes" id="UP000612362">
    <property type="component" value="Unassembled WGS sequence"/>
</dbReference>
<evidence type="ECO:0008006" key="3">
    <source>
        <dbReference type="Google" id="ProtNLM"/>
    </source>
</evidence>
<reference evidence="1" key="1">
    <citation type="submission" date="2020-10" db="EMBL/GenBank/DDBJ databases">
        <title>Taxonomic study of unclassified bacteria belonging to the class Ktedonobacteria.</title>
        <authorList>
            <person name="Yabe S."/>
            <person name="Wang C.M."/>
            <person name="Zheng Y."/>
            <person name="Sakai Y."/>
            <person name="Cavaletti L."/>
            <person name="Monciardini P."/>
            <person name="Donadio S."/>
        </authorList>
    </citation>
    <scope>NUCLEOTIDE SEQUENCE</scope>
    <source>
        <strain evidence="1">SOSP1-1</strain>
    </source>
</reference>
<evidence type="ECO:0000313" key="1">
    <source>
        <dbReference type="EMBL" id="GHO47323.1"/>
    </source>
</evidence>
<protein>
    <recommendedName>
        <fullName evidence="3">Transposase</fullName>
    </recommendedName>
</protein>
<accession>A0A8J3MV55</accession>
<evidence type="ECO:0000313" key="2">
    <source>
        <dbReference type="Proteomes" id="UP000612362"/>
    </source>
</evidence>
<comment type="caution">
    <text evidence="1">The sequence shown here is derived from an EMBL/GenBank/DDBJ whole genome shotgun (WGS) entry which is preliminary data.</text>
</comment>
<proteinExistence type="predicted"/>
<name>A0A8J3MV55_9CHLR</name>
<keyword evidence="2" id="KW-1185">Reference proteome</keyword>
<dbReference type="AlphaFoldDB" id="A0A8J3MV55"/>
<organism evidence="1 2">
    <name type="scientific">Ktedonospora formicarum</name>
    <dbReference type="NCBI Taxonomy" id="2778364"/>
    <lineage>
        <taxon>Bacteria</taxon>
        <taxon>Bacillati</taxon>
        <taxon>Chloroflexota</taxon>
        <taxon>Ktedonobacteria</taxon>
        <taxon>Ktedonobacterales</taxon>
        <taxon>Ktedonobacteraceae</taxon>
        <taxon>Ktedonospora</taxon>
    </lineage>
</organism>
<sequence>MLGKGLQATAGLWPPLEHGYGFLDQAKAILANESQEFAQLIRERYLTLLAQMRENLASLGPLAEAFEHFCHITDNFSAGLFRCYDIVGLPRTNNDLEHCFGVARVHERRATGRRGAIPGVVVQGSVRVMAAVTSKEQIFSVDELRPRDYQRWRELRRQLCQREEARRQQ</sequence>